<gene>
    <name evidence="1" type="ORF">V1477_009452</name>
</gene>
<organism evidence="1 2">
    <name type="scientific">Vespula maculifrons</name>
    <name type="common">Eastern yellow jacket</name>
    <name type="synonym">Wasp</name>
    <dbReference type="NCBI Taxonomy" id="7453"/>
    <lineage>
        <taxon>Eukaryota</taxon>
        <taxon>Metazoa</taxon>
        <taxon>Ecdysozoa</taxon>
        <taxon>Arthropoda</taxon>
        <taxon>Hexapoda</taxon>
        <taxon>Insecta</taxon>
        <taxon>Pterygota</taxon>
        <taxon>Neoptera</taxon>
        <taxon>Endopterygota</taxon>
        <taxon>Hymenoptera</taxon>
        <taxon>Apocrita</taxon>
        <taxon>Aculeata</taxon>
        <taxon>Vespoidea</taxon>
        <taxon>Vespidae</taxon>
        <taxon>Vespinae</taxon>
        <taxon>Vespula</taxon>
    </lineage>
</organism>
<dbReference type="AlphaFoldDB" id="A0ABD2C9V0"/>
<dbReference type="EMBL" id="JAYRBN010000058">
    <property type="protein sequence ID" value="KAL2741823.1"/>
    <property type="molecule type" value="Genomic_DNA"/>
</dbReference>
<reference evidence="1 2" key="1">
    <citation type="journal article" date="2024" name="Ann. Entomol. Soc. Am.">
        <title>Genomic analyses of the southern and eastern yellowjacket wasps (Hymenoptera: Vespidae) reveal evolutionary signatures of social life.</title>
        <authorList>
            <person name="Catto M.A."/>
            <person name="Caine P.B."/>
            <person name="Orr S.E."/>
            <person name="Hunt B.G."/>
            <person name="Goodisman M.A.D."/>
        </authorList>
    </citation>
    <scope>NUCLEOTIDE SEQUENCE [LARGE SCALE GENOMIC DNA]</scope>
    <source>
        <strain evidence="1">232</strain>
        <tissue evidence="1">Head and thorax</tissue>
    </source>
</reference>
<comment type="caution">
    <text evidence="1">The sequence shown here is derived from an EMBL/GenBank/DDBJ whole genome shotgun (WGS) entry which is preliminary data.</text>
</comment>
<sequence length="153" mass="17641">MHPNNEYDRAGHTKCVCSLSSTRLWLTKRDKSLTVCNGRGMKFITVHLEYTDRMIVCVERKKRRKKTRECAARAALWITRFPLVADPTTTTTTTTKTTTSSISETCTSIPLFFILKRTYPPHLRSFDKIQGQVKNRPCSKLPESIERPSRTFL</sequence>
<protein>
    <submittedName>
        <fullName evidence="1">Uncharacterized protein</fullName>
    </submittedName>
</protein>
<evidence type="ECO:0000313" key="2">
    <source>
        <dbReference type="Proteomes" id="UP001607303"/>
    </source>
</evidence>
<keyword evidence="2" id="KW-1185">Reference proteome</keyword>
<evidence type="ECO:0000313" key="1">
    <source>
        <dbReference type="EMBL" id="KAL2741823.1"/>
    </source>
</evidence>
<proteinExistence type="predicted"/>
<name>A0ABD2C9V0_VESMC</name>
<dbReference type="Proteomes" id="UP001607303">
    <property type="component" value="Unassembled WGS sequence"/>
</dbReference>
<accession>A0ABD2C9V0</accession>